<accession>A0A1V9F2Z5</accession>
<sequence length="261" mass="29407">MKPHFIIALLFSAGVAAQQPYSASFVAKLGSDTVIVETYNMFYNHLYGKAFLRYPQDQIGIFDFHFNPNGSIRHYTISFMNPDSAFITSAGSQGIFCENNSCTWYGVWPGCEKEYEHKYNVDHIDFIGGWTPVLSLIEWNCMRLIKSGQQSLPLTLINDYIGLREVGITKGKKDTLIFGGPFLKYTKITATPEGRIITYDGTSTPWSYIVTKHAPIDVDEVAKRMTKTPKIGIPSPTIRVEFPFDKDTIKLSYGCPAKRAE</sequence>
<gene>
    <name evidence="1" type="ORF">A4H97_25285</name>
</gene>
<dbReference type="AlphaFoldDB" id="A0A1V9F2Z5"/>
<dbReference type="Proteomes" id="UP000192610">
    <property type="component" value="Unassembled WGS sequence"/>
</dbReference>
<dbReference type="RefSeq" id="WP_081198111.1">
    <property type="nucleotide sequence ID" value="NZ_FOCZ01000012.1"/>
</dbReference>
<dbReference type="STRING" id="354355.SAMN05660816_05296"/>
<reference evidence="2" key="1">
    <citation type="submission" date="2016-04" db="EMBL/GenBank/DDBJ databases">
        <authorList>
            <person name="Chen L."/>
            <person name="Zhuang W."/>
            <person name="Wang G."/>
        </authorList>
    </citation>
    <scope>NUCLEOTIDE SEQUENCE [LARGE SCALE GENOMIC DNA]</scope>
    <source>
        <strain evidence="2">17621</strain>
    </source>
</reference>
<keyword evidence="2" id="KW-1185">Reference proteome</keyword>
<dbReference type="EMBL" id="LVXG01000008">
    <property type="protein sequence ID" value="OQP52637.1"/>
    <property type="molecule type" value="Genomic_DNA"/>
</dbReference>
<comment type="caution">
    <text evidence="1">The sequence shown here is derived from an EMBL/GenBank/DDBJ whole genome shotgun (WGS) entry which is preliminary data.</text>
</comment>
<organism evidence="1 2">
    <name type="scientific">Niastella yeongjuensis</name>
    <dbReference type="NCBI Taxonomy" id="354355"/>
    <lineage>
        <taxon>Bacteria</taxon>
        <taxon>Pseudomonadati</taxon>
        <taxon>Bacteroidota</taxon>
        <taxon>Chitinophagia</taxon>
        <taxon>Chitinophagales</taxon>
        <taxon>Chitinophagaceae</taxon>
        <taxon>Niastella</taxon>
    </lineage>
</organism>
<dbReference type="OrthoDB" id="9808374at2"/>
<evidence type="ECO:0000313" key="2">
    <source>
        <dbReference type="Proteomes" id="UP000192610"/>
    </source>
</evidence>
<name>A0A1V9F2Z5_9BACT</name>
<evidence type="ECO:0000313" key="1">
    <source>
        <dbReference type="EMBL" id="OQP52637.1"/>
    </source>
</evidence>
<protein>
    <submittedName>
        <fullName evidence="1">Uncharacterized protein</fullName>
    </submittedName>
</protein>
<proteinExistence type="predicted"/>